<dbReference type="Proteomes" id="UP000179362">
    <property type="component" value="Unassembled WGS sequence"/>
</dbReference>
<dbReference type="CDD" id="cd04645">
    <property type="entry name" value="LbH_gamma_CA_like"/>
    <property type="match status" value="1"/>
</dbReference>
<dbReference type="InterPro" id="IPR011004">
    <property type="entry name" value="Trimer_LpxA-like_sf"/>
</dbReference>
<organism evidence="1 2">
    <name type="scientific">Candidatus Muproteobacteria bacterium RIFCSPHIGHO2_02_FULL_65_16</name>
    <dbReference type="NCBI Taxonomy" id="1817766"/>
    <lineage>
        <taxon>Bacteria</taxon>
        <taxon>Pseudomonadati</taxon>
        <taxon>Pseudomonadota</taxon>
        <taxon>Candidatus Muproteobacteria</taxon>
    </lineage>
</organism>
<gene>
    <name evidence="1" type="ORF">A3B81_05275</name>
</gene>
<dbReference type="Pfam" id="PF14602">
    <property type="entry name" value="Hexapep_2"/>
    <property type="match status" value="1"/>
</dbReference>
<dbReference type="AlphaFoldDB" id="A0A1F6U0X5"/>
<accession>A0A1F6U0X5</accession>
<comment type="caution">
    <text evidence="1">The sequence shown here is derived from an EMBL/GenBank/DDBJ whole genome shotgun (WGS) entry which is preliminary data.</text>
</comment>
<evidence type="ECO:0000313" key="2">
    <source>
        <dbReference type="Proteomes" id="UP000179362"/>
    </source>
</evidence>
<protein>
    <submittedName>
        <fullName evidence="1">Gamma carbonic anhydrase family protein</fullName>
    </submittedName>
</protein>
<name>A0A1F6U0X5_9PROT</name>
<evidence type="ECO:0000313" key="1">
    <source>
        <dbReference type="EMBL" id="OGI51028.1"/>
    </source>
</evidence>
<dbReference type="InterPro" id="IPR050484">
    <property type="entry name" value="Transf_Hexapept/Carb_Anhydrase"/>
</dbReference>
<dbReference type="PANTHER" id="PTHR13061:SF56">
    <property type="entry name" value="PROTEIN YRDA"/>
    <property type="match status" value="1"/>
</dbReference>
<proteinExistence type="predicted"/>
<dbReference type="SUPFAM" id="SSF51161">
    <property type="entry name" value="Trimeric LpxA-like enzymes"/>
    <property type="match status" value="1"/>
</dbReference>
<reference evidence="1 2" key="1">
    <citation type="journal article" date="2016" name="Nat. Commun.">
        <title>Thousands of microbial genomes shed light on interconnected biogeochemical processes in an aquifer system.</title>
        <authorList>
            <person name="Anantharaman K."/>
            <person name="Brown C.T."/>
            <person name="Hug L.A."/>
            <person name="Sharon I."/>
            <person name="Castelle C.J."/>
            <person name="Probst A.J."/>
            <person name="Thomas B.C."/>
            <person name="Singh A."/>
            <person name="Wilkins M.J."/>
            <person name="Karaoz U."/>
            <person name="Brodie E.L."/>
            <person name="Williams K.H."/>
            <person name="Hubbard S.S."/>
            <person name="Banfield J.F."/>
        </authorList>
    </citation>
    <scope>NUCLEOTIDE SEQUENCE [LARGE SCALE GENOMIC DNA]</scope>
</reference>
<dbReference type="InterPro" id="IPR001451">
    <property type="entry name" value="Hexapep"/>
</dbReference>
<dbReference type="PANTHER" id="PTHR13061">
    <property type="entry name" value="DYNACTIN SUBUNIT P25"/>
    <property type="match status" value="1"/>
</dbReference>
<dbReference type="InterPro" id="IPR047324">
    <property type="entry name" value="LbH_gamma_CA-like"/>
</dbReference>
<sequence length="177" mass="19128">MAIRSYKGTLPRIAAGAYVDEQAAVIGDVEIGADSSVWPMCSVRGDVNYIRIGARTSVQDGTVIHVTHPHETISGGHAVVIGDDVTIGHQCTIHGCTIESRCLIGMGSTILDGAILRSGVFLGAGSLVTEGKELEGGHLWLGRPAKRVRALTEQERTWFEYSARHYVKLKNDYLRLA</sequence>
<dbReference type="Gene3D" id="2.160.10.10">
    <property type="entry name" value="Hexapeptide repeat proteins"/>
    <property type="match status" value="1"/>
</dbReference>
<dbReference type="EMBL" id="MFTA01000069">
    <property type="protein sequence ID" value="OGI51028.1"/>
    <property type="molecule type" value="Genomic_DNA"/>
</dbReference>